<dbReference type="KEGG" id="nnu:104596459"/>
<dbReference type="PANTHER" id="PTHR35701">
    <property type="entry name" value="OS11G0148400 PROTEIN"/>
    <property type="match status" value="1"/>
</dbReference>
<feature type="domain" description="Synergin gamma C-terminal" evidence="2">
    <location>
        <begin position="719"/>
        <end position="912"/>
    </location>
</feature>
<evidence type="ECO:0000259" key="2">
    <source>
        <dbReference type="Pfam" id="PF25999"/>
    </source>
</evidence>
<feature type="region of interest" description="Disordered" evidence="1">
    <location>
        <begin position="85"/>
        <end position="143"/>
    </location>
</feature>
<proteinExistence type="predicted"/>
<evidence type="ECO:0000313" key="4">
    <source>
        <dbReference type="RefSeq" id="XP_010255933.1"/>
    </source>
</evidence>
<dbReference type="Proteomes" id="UP000189703">
    <property type="component" value="Unplaced"/>
</dbReference>
<dbReference type="OMA" id="HGALIWK"/>
<name>A0A1U8A3W8_NELNU</name>
<feature type="compositionally biased region" description="Basic and acidic residues" evidence="1">
    <location>
        <begin position="102"/>
        <end position="120"/>
    </location>
</feature>
<dbReference type="eggNOG" id="ENOG502QRFB">
    <property type="taxonomic scope" value="Eukaryota"/>
</dbReference>
<dbReference type="InterPro" id="IPR059024">
    <property type="entry name" value="SYNRG_C"/>
</dbReference>
<protein>
    <submittedName>
        <fullName evidence="4">Uncharacterized protein LOC104596459 isoform X1</fullName>
    </submittedName>
</protein>
<evidence type="ECO:0000256" key="1">
    <source>
        <dbReference type="SAM" id="MobiDB-lite"/>
    </source>
</evidence>
<reference evidence="4" key="1">
    <citation type="submission" date="2025-08" db="UniProtKB">
        <authorList>
            <consortium name="RefSeq"/>
        </authorList>
    </citation>
    <scope>IDENTIFICATION</scope>
</reference>
<dbReference type="GeneID" id="104596459"/>
<keyword evidence="3" id="KW-1185">Reference proteome</keyword>
<sequence length="919" mass="102118">MPENQVEDDDDEGFGDFKFVSPSDQPLSFSQNTRVDDNWGDFMDNFSQKQDSVGTSLGFEPYNGFHTQNPTGFLQTEKSFDPFGFLSGHSTKVPEADSNLGEDGKHSASPVSDKRWEKPRGALPLSFFGEEDRESDSVDSSTNAAMDMFSPKPAAPVNIGSSIALTDLLVNLYSQADQIRTENGSTSNLVDENSDFDDEGWEFKDAFSENKVGDNNSSVQAEKTHDLFEVQVETTKINSQFQVNGERLENPEESIHVSGFSNGQELCEFFVKEDGFSHNKSADFDDGLGFETSFFIQNGSILVSNTQSKQIIAENGSNSHSVNGDINSVDNYWDFKDAFSENGAVNGSSEKKEEQQGAGHSGAGVEVLIFDSETQVDKKEEQQSAVHSGAGVEVLIFDSETQVDKKEEQQSADHSGAGVEVHIFDSETKGNGGQSRHQEVWPLSFFSNDNLDSDDAMYVQNASSYKPKIYAGNSTNSHGSSPHLSFNDLISSLYSQVEHPSTVDTTKEPLENGFNSAQMGMNSQLVNGQGDGMISQLLNVQDDDMNSHLVNEQDDFNKNSCKFKDAFSETRAGDQNYRITDTDEKITMGSKLRNFVDIYTRLKDQTCAVALHHLDGLKNAQKVAALSGEDGKAVELLEEIQVAYKKLHMENVVPEGAFLEEHALRNIRVDEFMQEQEFQVLDREYHLLRRISLAEKDLSSAIELFEHTFFVLKMLTLGSMEEQSNYVTTLSKMISVCAEELKHSAFIWKQSMQKNAHKKILSEPRGQRYVLALGEIYRVVEVLRVSATTVHKPWILSSLVSPSDIFTPLEECIALWSNSGLEEALQSLSNTTKCGCEETALTLLESIKSVRDLDELSLQNHLLAQWESVCQLSGLSLAMVPGMKLVEWNGGNYFLTLANLWVNRVACDLPKLPYMVVSH</sequence>
<dbReference type="Pfam" id="PF25999">
    <property type="entry name" value="SYNRG_C"/>
    <property type="match status" value="1"/>
</dbReference>
<gene>
    <name evidence="4" type="primary">LOC104596459</name>
</gene>
<dbReference type="InParanoid" id="A0A1U8A3W8"/>
<dbReference type="FunCoup" id="A0A1U8A3W8">
    <property type="interactions" value="2152"/>
</dbReference>
<feature type="region of interest" description="Disordered" evidence="1">
    <location>
        <begin position="1"/>
        <end position="34"/>
    </location>
</feature>
<feature type="compositionally biased region" description="Polar residues" evidence="1">
    <location>
        <begin position="22"/>
        <end position="33"/>
    </location>
</feature>
<feature type="compositionally biased region" description="Acidic residues" evidence="1">
    <location>
        <begin position="1"/>
        <end position="14"/>
    </location>
</feature>
<feature type="region of interest" description="Disordered" evidence="1">
    <location>
        <begin position="344"/>
        <end position="363"/>
    </location>
</feature>
<dbReference type="RefSeq" id="XP_010255933.1">
    <property type="nucleotide sequence ID" value="XM_010257631.2"/>
</dbReference>
<dbReference type="AlphaFoldDB" id="A0A1U8A3W8"/>
<organism evidence="3 4">
    <name type="scientific">Nelumbo nucifera</name>
    <name type="common">Sacred lotus</name>
    <dbReference type="NCBI Taxonomy" id="4432"/>
    <lineage>
        <taxon>Eukaryota</taxon>
        <taxon>Viridiplantae</taxon>
        <taxon>Streptophyta</taxon>
        <taxon>Embryophyta</taxon>
        <taxon>Tracheophyta</taxon>
        <taxon>Spermatophyta</taxon>
        <taxon>Magnoliopsida</taxon>
        <taxon>Proteales</taxon>
        <taxon>Nelumbonaceae</taxon>
        <taxon>Nelumbo</taxon>
    </lineage>
</organism>
<dbReference type="PANTHER" id="PTHR35701:SF1">
    <property type="entry name" value="OS11G0148400 PROTEIN"/>
    <property type="match status" value="1"/>
</dbReference>
<dbReference type="OrthoDB" id="765227at2759"/>
<accession>A0A1U8A3W8</accession>
<evidence type="ECO:0000313" key="3">
    <source>
        <dbReference type="Proteomes" id="UP000189703"/>
    </source>
</evidence>